<evidence type="ECO:0000313" key="1">
    <source>
        <dbReference type="EMBL" id="ATZ08521.1"/>
    </source>
</evidence>
<evidence type="ECO:0000313" key="2">
    <source>
        <dbReference type="Proteomes" id="UP000231994"/>
    </source>
</evidence>
<organism evidence="1 2">
    <name type="scientific">Corynebacterium striatum</name>
    <dbReference type="NCBI Taxonomy" id="43770"/>
    <lineage>
        <taxon>Bacteria</taxon>
        <taxon>Bacillati</taxon>
        <taxon>Actinomycetota</taxon>
        <taxon>Actinomycetes</taxon>
        <taxon>Mycobacteriales</taxon>
        <taxon>Corynebacteriaceae</taxon>
        <taxon>Corynebacterium</taxon>
    </lineage>
</organism>
<name>A0ABC8CKD8_CORST</name>
<dbReference type="Proteomes" id="UP000231994">
    <property type="component" value="Chromosome"/>
</dbReference>
<reference evidence="1 2" key="1">
    <citation type="submission" date="2017-11" db="EMBL/GenBank/DDBJ databases">
        <title>Whole genome sequencing of cultured pathogen.</title>
        <authorList>
            <person name="Hoffmann M."/>
            <person name="Sanchez M."/>
            <person name="Timme R."/>
            <person name="Nudel K."/>
            <person name="Bry L."/>
        </authorList>
    </citation>
    <scope>NUCLEOTIDE SEQUENCE [LARGE SCALE GENOMIC DNA]</scope>
    <source>
        <strain evidence="1 2">216</strain>
    </source>
</reference>
<sequence length="94" mass="10295">MLTIAKMGAHSVAYYQSTVDENRGTDSYYSEDGKQPASVWLRGENVAEVSAFLGADNGALVSGKRLRIGSIRLSLRAVRGLEMLRERTVFQASI</sequence>
<proteinExistence type="predicted"/>
<protein>
    <submittedName>
        <fullName evidence="1">Uncharacterized protein</fullName>
    </submittedName>
</protein>
<accession>A0ABC8CKD8</accession>
<dbReference type="EMBL" id="CP024932">
    <property type="protein sequence ID" value="ATZ08521.1"/>
    <property type="molecule type" value="Genomic_DNA"/>
</dbReference>
<gene>
    <name evidence="1" type="ORF">A9D01_06905</name>
</gene>
<dbReference type="AlphaFoldDB" id="A0ABC8CKD8"/>